<evidence type="ECO:0000313" key="3">
    <source>
        <dbReference type="EMBL" id="KAF6105665.1"/>
    </source>
</evidence>
<comment type="caution">
    <text evidence="3">The sequence shown here is derived from an EMBL/GenBank/DDBJ whole genome shotgun (WGS) entry which is preliminary data.</text>
</comment>
<dbReference type="GO" id="GO:0019903">
    <property type="term" value="F:protein phosphatase binding"/>
    <property type="evidence" value="ECO:0007669"/>
    <property type="project" value="InterPro"/>
</dbReference>
<sequence length="965" mass="107313">MFWKFDLHSSSHIDTLLEREDVTLKELMDEEDVLQECKAQNRKLIEFLLKAECLEDLVSFIIEEPPQDMDEKIRYKYPNISCELLTSDVSQMNDRLGEDESLLMKLYSFLLNDPPLNPLLASFFSKVLSILISRKPEQIVDFLKKKRDFVDLIIKHIGTSAIMDLLLRLLTCIEPPQPRQDVLNWLNEERIIQRLVEIVHPSQEEDRHSNASQSLCEIVRLSRDQMLQIQNSAEPDPLLATLEKQEIIEQLLSNIFHKDKNESAIVSAIQILLTLLETRRPTFEGHIEICPPGMSHSVCSVNRSVLEAIRGRLGSFHELLLEPPKVWPRPRTVQSRRHLLLTSAPVGSEALHGGLLWPPASFPGSSGFEAGRCVPAESYSRETTCLLLLLVVSLYREDTDFPSSGEFRPDPSAGRVCLVPISAHTPAPRSSPLVGCVAQLFNQKRFLPQKSVMKTTWGVLDPPVGNTRLNVIRLISSLLQTNTSSINGDLMELNSIGVILDMFFKYTWNNFLHTQVEICIALILSSPFENTENSTITEQDATGDNLLLKHLFQKCQLIERILDAWDMNEKKQAEGGRRHGYMGHLTRIANCIVHSADKGPSSALVQQLLKDLPDDVRERWETFCTSSLGETNKRNTAFSDYQMQQMTSNFIDQFGFNDEKFADQDDIGNVSFDRVSDINFTLNTNESGNIALFEACCKERIQQFDDGGSDEEDIWEEKHIAFTPESQRRSSSGSTDSEESTDSEDEDGAKQDLFDSGGAHTEDKMEVDLSEPPSWSANFDVPMETAHGTPLDSVGSDVWSAEEPMPTKETGWASFSEFPSSPSTKESLRSNSPVEMETSTEPMDPLTPGVAALAVPPEVPGSVAMEASSDGEEDAEGTDKVTETVMNGGVKETLSLTVDAKTETAVFKSEEGKLSTSQDAACKDAEESPEPAEAKSAAPRPAGSGAEQRTDQPSVPGDTSVNGPV</sequence>
<gene>
    <name evidence="3" type="ORF">HJG60_015468</name>
</gene>
<feature type="compositionally biased region" description="Polar residues" evidence="2">
    <location>
        <begin position="817"/>
        <end position="841"/>
    </location>
</feature>
<dbReference type="GO" id="GO:0005829">
    <property type="term" value="C:cytosol"/>
    <property type="evidence" value="ECO:0007669"/>
    <property type="project" value="TreeGrafter"/>
</dbReference>
<protein>
    <submittedName>
        <fullName evidence="3">Protein phosphatase 6 regulatory subunit 3</fullName>
    </submittedName>
</protein>
<proteinExistence type="inferred from homology"/>
<organism evidence="3 4">
    <name type="scientific">Phyllostomus discolor</name>
    <name type="common">pale spear-nosed bat</name>
    <dbReference type="NCBI Taxonomy" id="89673"/>
    <lineage>
        <taxon>Eukaryota</taxon>
        <taxon>Metazoa</taxon>
        <taxon>Chordata</taxon>
        <taxon>Craniata</taxon>
        <taxon>Vertebrata</taxon>
        <taxon>Euteleostomi</taxon>
        <taxon>Mammalia</taxon>
        <taxon>Eutheria</taxon>
        <taxon>Laurasiatheria</taxon>
        <taxon>Chiroptera</taxon>
        <taxon>Yangochiroptera</taxon>
        <taxon>Phyllostomidae</taxon>
        <taxon>Phyllostominae</taxon>
        <taxon>Phyllostomus</taxon>
    </lineage>
</organism>
<dbReference type="Proteomes" id="UP000664940">
    <property type="component" value="Unassembled WGS sequence"/>
</dbReference>
<dbReference type="InterPro" id="IPR016024">
    <property type="entry name" value="ARM-type_fold"/>
</dbReference>
<evidence type="ECO:0000256" key="2">
    <source>
        <dbReference type="SAM" id="MobiDB-lite"/>
    </source>
</evidence>
<dbReference type="EMBL" id="JABVXQ010000006">
    <property type="protein sequence ID" value="KAF6105665.1"/>
    <property type="molecule type" value="Genomic_DNA"/>
</dbReference>
<feature type="compositionally biased region" description="Polar residues" evidence="2">
    <location>
        <begin position="951"/>
        <end position="965"/>
    </location>
</feature>
<feature type="region of interest" description="Disordered" evidence="2">
    <location>
        <begin position="720"/>
        <end position="965"/>
    </location>
</feature>
<dbReference type="GO" id="GO:0019888">
    <property type="term" value="F:protein phosphatase regulator activity"/>
    <property type="evidence" value="ECO:0007669"/>
    <property type="project" value="TreeGrafter"/>
</dbReference>
<dbReference type="PANTHER" id="PTHR12634">
    <property type="entry name" value="SIT4 YEAST -ASSOCIATING PROTEIN-RELATED"/>
    <property type="match status" value="1"/>
</dbReference>
<evidence type="ECO:0000313" key="4">
    <source>
        <dbReference type="Proteomes" id="UP000664940"/>
    </source>
</evidence>
<dbReference type="Pfam" id="PF04499">
    <property type="entry name" value="SAPS"/>
    <property type="match status" value="2"/>
</dbReference>
<comment type="similarity">
    <text evidence="1">Belongs to the SAPS family.</text>
</comment>
<reference evidence="3 4" key="1">
    <citation type="journal article" date="2020" name="Nature">
        <title>Six reference-quality genomes reveal evolution of bat adaptations.</title>
        <authorList>
            <person name="Jebb D."/>
            <person name="Huang Z."/>
            <person name="Pippel M."/>
            <person name="Hughes G.M."/>
            <person name="Lavrichenko K."/>
            <person name="Devanna P."/>
            <person name="Winkler S."/>
            <person name="Jermiin L.S."/>
            <person name="Skirmuntt E.C."/>
            <person name="Katzourakis A."/>
            <person name="Burkitt-Gray L."/>
            <person name="Ray D.A."/>
            <person name="Sullivan K.A.M."/>
            <person name="Roscito J.G."/>
            <person name="Kirilenko B.M."/>
            <person name="Davalos L.M."/>
            <person name="Corthals A.P."/>
            <person name="Power M.L."/>
            <person name="Jones G."/>
            <person name="Ransome R.D."/>
            <person name="Dechmann D.K.N."/>
            <person name="Locatelli A.G."/>
            <person name="Puechmaille S.J."/>
            <person name="Fedrigo O."/>
            <person name="Jarvis E.D."/>
            <person name="Hiller M."/>
            <person name="Vernes S.C."/>
            <person name="Myers E.W."/>
            <person name="Teeling E.C."/>
        </authorList>
    </citation>
    <scope>NUCLEOTIDE SEQUENCE [LARGE SCALE GENOMIC DNA]</scope>
    <source>
        <strain evidence="3">Bat1K_MPI-CBG_1</strain>
    </source>
</reference>
<dbReference type="GO" id="GO:0005634">
    <property type="term" value="C:nucleus"/>
    <property type="evidence" value="ECO:0007669"/>
    <property type="project" value="TreeGrafter"/>
</dbReference>
<accession>A0A834AA60</accession>
<evidence type="ECO:0000256" key="1">
    <source>
        <dbReference type="ARBA" id="ARBA00006180"/>
    </source>
</evidence>
<dbReference type="AlphaFoldDB" id="A0A834AA60"/>
<feature type="compositionally biased region" description="Acidic residues" evidence="2">
    <location>
        <begin position="736"/>
        <end position="747"/>
    </location>
</feature>
<name>A0A834AA60_9CHIR</name>
<dbReference type="InterPro" id="IPR007587">
    <property type="entry name" value="SAPS"/>
</dbReference>
<dbReference type="SUPFAM" id="SSF48371">
    <property type="entry name" value="ARM repeat"/>
    <property type="match status" value="1"/>
</dbReference>
<dbReference type="PANTHER" id="PTHR12634:SF12">
    <property type="entry name" value="SERINE_THREONINE-PROTEIN PHOSPHATASE 6 REGULATORY SUBUNIT 3"/>
    <property type="match status" value="1"/>
</dbReference>